<sequence length="264" mass="29342">MKMHTQPVGDLLREWRQRRRLSQLAFACDAEISARHLSFLETGRSRPSRQMLLHLADLLEVPFRERNSLLLAAGYAPVYSETRLDSPDAAAARRAVDLVLASHEPFPALAVDRHWHLVAANRAVPLFLAGIPEELLQPPINVLRLSLHPQGLGSRIENLGEWRAHVFMRLQHQIDLTNDEGLIALVKELETYPGGLKPRENHEAEFGGLIVPLKLKSDAGTLSFFTATTVFGTAVDITFSELIIESFMPGDAFTAAAVREAMGE</sequence>
<proteinExistence type="predicted"/>
<dbReference type="Gene3D" id="1.10.260.40">
    <property type="entry name" value="lambda repressor-like DNA-binding domains"/>
    <property type="match status" value="1"/>
</dbReference>
<organism evidence="2 3">
    <name type="scientific">Parvibaculum lavamentivorans (strain DS-1 / DSM 13023 / NCIMB 13966)</name>
    <dbReference type="NCBI Taxonomy" id="402881"/>
    <lineage>
        <taxon>Bacteria</taxon>
        <taxon>Pseudomonadati</taxon>
        <taxon>Pseudomonadota</taxon>
        <taxon>Alphaproteobacteria</taxon>
        <taxon>Hyphomicrobiales</taxon>
        <taxon>Parvibaculaceae</taxon>
        <taxon>Parvibaculum</taxon>
    </lineage>
</organism>
<dbReference type="SUPFAM" id="SSF47413">
    <property type="entry name" value="lambda repressor-like DNA-binding domains"/>
    <property type="match status" value="1"/>
</dbReference>
<dbReference type="PROSITE" id="PS50943">
    <property type="entry name" value="HTH_CROC1"/>
    <property type="match status" value="1"/>
</dbReference>
<evidence type="ECO:0000313" key="3">
    <source>
        <dbReference type="Proteomes" id="UP000006377"/>
    </source>
</evidence>
<dbReference type="PANTHER" id="PTHR35010">
    <property type="entry name" value="BLL4672 PROTEIN-RELATED"/>
    <property type="match status" value="1"/>
</dbReference>
<dbReference type="RefSeq" id="WP_011995502.1">
    <property type="nucleotide sequence ID" value="NC_009719.1"/>
</dbReference>
<dbReference type="SMART" id="SM00530">
    <property type="entry name" value="HTH_XRE"/>
    <property type="match status" value="1"/>
</dbReference>
<dbReference type="eggNOG" id="COG1396">
    <property type="taxonomic scope" value="Bacteria"/>
</dbReference>
<dbReference type="KEGG" id="pla:Plav_0588"/>
<evidence type="ECO:0000313" key="2">
    <source>
        <dbReference type="EMBL" id="ABS62211.1"/>
    </source>
</evidence>
<gene>
    <name evidence="2" type="ordered locus">Plav_0588</name>
</gene>
<accession>A7HQM8</accession>
<dbReference type="EMBL" id="CP000774">
    <property type="protein sequence ID" value="ABS62211.1"/>
    <property type="molecule type" value="Genomic_DNA"/>
</dbReference>
<dbReference type="Gene3D" id="3.30.450.180">
    <property type="match status" value="1"/>
</dbReference>
<dbReference type="InterPro" id="IPR001387">
    <property type="entry name" value="Cro/C1-type_HTH"/>
</dbReference>
<dbReference type="Proteomes" id="UP000006377">
    <property type="component" value="Chromosome"/>
</dbReference>
<dbReference type="InterPro" id="IPR041413">
    <property type="entry name" value="MLTR_LBD"/>
</dbReference>
<dbReference type="HOGENOM" id="CLU_083309_0_0_5"/>
<evidence type="ECO:0000259" key="1">
    <source>
        <dbReference type="PROSITE" id="PS50943"/>
    </source>
</evidence>
<reference evidence="2 3" key="1">
    <citation type="journal article" date="2011" name="Stand. Genomic Sci.">
        <title>Complete genome sequence of Parvibaculum lavamentivorans type strain (DS-1(T)).</title>
        <authorList>
            <person name="Schleheck D."/>
            <person name="Weiss M."/>
            <person name="Pitluck S."/>
            <person name="Bruce D."/>
            <person name="Land M.L."/>
            <person name="Han S."/>
            <person name="Saunders E."/>
            <person name="Tapia R."/>
            <person name="Detter C."/>
            <person name="Brettin T."/>
            <person name="Han J."/>
            <person name="Woyke T."/>
            <person name="Goodwin L."/>
            <person name="Pennacchio L."/>
            <person name="Nolan M."/>
            <person name="Cook A.M."/>
            <person name="Kjelleberg S."/>
            <person name="Thomas T."/>
        </authorList>
    </citation>
    <scope>NUCLEOTIDE SEQUENCE [LARGE SCALE GENOMIC DNA]</scope>
    <source>
        <strain evidence="3">DS-1 / DSM 13023 / NCIMB 13966</strain>
    </source>
</reference>
<name>A7HQM8_PARL1</name>
<dbReference type="InterPro" id="IPR010982">
    <property type="entry name" value="Lambda_DNA-bd_dom_sf"/>
</dbReference>
<dbReference type="CDD" id="cd00093">
    <property type="entry name" value="HTH_XRE"/>
    <property type="match status" value="1"/>
</dbReference>
<dbReference type="GO" id="GO:0003677">
    <property type="term" value="F:DNA binding"/>
    <property type="evidence" value="ECO:0007669"/>
    <property type="project" value="InterPro"/>
</dbReference>
<dbReference type="Pfam" id="PF13560">
    <property type="entry name" value="HTH_31"/>
    <property type="match status" value="1"/>
</dbReference>
<feature type="domain" description="HTH cro/C1-type" evidence="1">
    <location>
        <begin position="12"/>
        <end position="66"/>
    </location>
</feature>
<dbReference type="PANTHER" id="PTHR35010:SF4">
    <property type="entry name" value="BLL5781 PROTEIN"/>
    <property type="match status" value="1"/>
</dbReference>
<dbReference type="Pfam" id="PF17765">
    <property type="entry name" value="MLTR_LBD"/>
    <property type="match status" value="1"/>
</dbReference>
<protein>
    <submittedName>
        <fullName evidence="2">Transcriptional regulator, XRE family</fullName>
    </submittedName>
</protein>
<dbReference type="AlphaFoldDB" id="A7HQM8"/>
<dbReference type="STRING" id="402881.Plav_0588"/>
<dbReference type="OrthoDB" id="9785973at2"/>
<keyword evidence="3" id="KW-1185">Reference proteome</keyword>